<feature type="compositionally biased region" description="Polar residues" evidence="1">
    <location>
        <begin position="1"/>
        <end position="10"/>
    </location>
</feature>
<dbReference type="AlphaFoldDB" id="A0A3N4JZ14"/>
<gene>
    <name evidence="2" type="ORF">L873DRAFT_1788411</name>
</gene>
<dbReference type="Proteomes" id="UP000276215">
    <property type="component" value="Unassembled WGS sequence"/>
</dbReference>
<protein>
    <submittedName>
        <fullName evidence="2">Uncharacterized protein</fullName>
    </submittedName>
</protein>
<reference evidence="2 3" key="1">
    <citation type="journal article" date="2018" name="Nat. Ecol. Evol.">
        <title>Pezizomycetes genomes reveal the molecular basis of ectomycorrhizal truffle lifestyle.</title>
        <authorList>
            <person name="Murat C."/>
            <person name="Payen T."/>
            <person name="Noel B."/>
            <person name="Kuo A."/>
            <person name="Morin E."/>
            <person name="Chen J."/>
            <person name="Kohler A."/>
            <person name="Krizsan K."/>
            <person name="Balestrini R."/>
            <person name="Da Silva C."/>
            <person name="Montanini B."/>
            <person name="Hainaut M."/>
            <person name="Levati E."/>
            <person name="Barry K.W."/>
            <person name="Belfiori B."/>
            <person name="Cichocki N."/>
            <person name="Clum A."/>
            <person name="Dockter R.B."/>
            <person name="Fauchery L."/>
            <person name="Guy J."/>
            <person name="Iotti M."/>
            <person name="Le Tacon F."/>
            <person name="Lindquist E.A."/>
            <person name="Lipzen A."/>
            <person name="Malagnac F."/>
            <person name="Mello A."/>
            <person name="Molinier V."/>
            <person name="Miyauchi S."/>
            <person name="Poulain J."/>
            <person name="Riccioni C."/>
            <person name="Rubini A."/>
            <person name="Sitrit Y."/>
            <person name="Splivallo R."/>
            <person name="Traeger S."/>
            <person name="Wang M."/>
            <person name="Zifcakova L."/>
            <person name="Wipf D."/>
            <person name="Zambonelli A."/>
            <person name="Paolocci F."/>
            <person name="Nowrousian M."/>
            <person name="Ottonello S."/>
            <person name="Baldrian P."/>
            <person name="Spatafora J.W."/>
            <person name="Henrissat B."/>
            <person name="Nagy L.G."/>
            <person name="Aury J.M."/>
            <person name="Wincker P."/>
            <person name="Grigoriev I.V."/>
            <person name="Bonfante P."/>
            <person name="Martin F.M."/>
        </authorList>
    </citation>
    <scope>NUCLEOTIDE SEQUENCE [LARGE SCALE GENOMIC DNA]</scope>
    <source>
        <strain evidence="2 3">120613-1</strain>
    </source>
</reference>
<evidence type="ECO:0000313" key="3">
    <source>
        <dbReference type="Proteomes" id="UP000276215"/>
    </source>
</evidence>
<accession>A0A3N4JZ14</accession>
<organism evidence="2 3">
    <name type="scientific">Choiromyces venosus 120613-1</name>
    <dbReference type="NCBI Taxonomy" id="1336337"/>
    <lineage>
        <taxon>Eukaryota</taxon>
        <taxon>Fungi</taxon>
        <taxon>Dikarya</taxon>
        <taxon>Ascomycota</taxon>
        <taxon>Pezizomycotina</taxon>
        <taxon>Pezizomycetes</taxon>
        <taxon>Pezizales</taxon>
        <taxon>Tuberaceae</taxon>
        <taxon>Choiromyces</taxon>
    </lineage>
</organism>
<sequence>MDPPGASTSSRKGKEKKKPCNLPDPTIPPQGTRWTTVADGVRAGNLNTSYFNYLFVKTALETRMMAVNHTPEILVFIKILDIIQADYRRFIDGIQEEIDVLNYKLD</sequence>
<evidence type="ECO:0000256" key="1">
    <source>
        <dbReference type="SAM" id="MobiDB-lite"/>
    </source>
</evidence>
<dbReference type="EMBL" id="ML120374">
    <property type="protein sequence ID" value="RPB01371.1"/>
    <property type="molecule type" value="Genomic_DNA"/>
</dbReference>
<name>A0A3N4JZ14_9PEZI</name>
<evidence type="ECO:0000313" key="2">
    <source>
        <dbReference type="EMBL" id="RPB01371.1"/>
    </source>
</evidence>
<proteinExistence type="predicted"/>
<keyword evidence="3" id="KW-1185">Reference proteome</keyword>
<feature type="region of interest" description="Disordered" evidence="1">
    <location>
        <begin position="1"/>
        <end position="34"/>
    </location>
</feature>